<dbReference type="InterPro" id="IPR013762">
    <property type="entry name" value="Integrase-like_cat_sf"/>
</dbReference>
<proteinExistence type="predicted"/>
<protein>
    <recommendedName>
        <fullName evidence="3">Integrase catalytic domain-containing protein</fullName>
    </recommendedName>
</protein>
<dbReference type="Proteomes" id="UP000053676">
    <property type="component" value="Unassembled WGS sequence"/>
</dbReference>
<evidence type="ECO:0000259" key="3">
    <source>
        <dbReference type="Pfam" id="PF12835"/>
    </source>
</evidence>
<keyword evidence="1" id="KW-0238">DNA-binding</keyword>
<dbReference type="SUPFAM" id="SSF56349">
    <property type="entry name" value="DNA breaking-rejoining enzymes"/>
    <property type="match status" value="1"/>
</dbReference>
<name>W2TIX1_NECAM</name>
<dbReference type="KEGG" id="nai:NECAME_17832"/>
<dbReference type="InterPro" id="IPR024456">
    <property type="entry name" value="Integrase_catalytic_putative"/>
</dbReference>
<dbReference type="InterPro" id="IPR010998">
    <property type="entry name" value="Integrase_recombinase_N"/>
</dbReference>
<feature type="domain" description="Integrase catalytic" evidence="3">
    <location>
        <begin position="128"/>
        <end position="262"/>
    </location>
</feature>
<evidence type="ECO:0000313" key="5">
    <source>
        <dbReference type="Proteomes" id="UP000053676"/>
    </source>
</evidence>
<evidence type="ECO:0000256" key="1">
    <source>
        <dbReference type="ARBA" id="ARBA00023125"/>
    </source>
</evidence>
<gene>
    <name evidence="4" type="ORF">NECAME_17832</name>
</gene>
<dbReference type="AlphaFoldDB" id="W2TIX1"/>
<dbReference type="Gene3D" id="1.10.443.10">
    <property type="entry name" value="Intergrase catalytic core"/>
    <property type="match status" value="1"/>
</dbReference>
<dbReference type="GO" id="GO:0015074">
    <property type="term" value="P:DNA integration"/>
    <property type="evidence" value="ECO:0007669"/>
    <property type="project" value="InterPro"/>
</dbReference>
<dbReference type="InterPro" id="IPR011010">
    <property type="entry name" value="DNA_brk_join_enz"/>
</dbReference>
<evidence type="ECO:0000313" key="4">
    <source>
        <dbReference type="EMBL" id="ETN81738.1"/>
    </source>
</evidence>
<sequence length="311" mass="33432">MSRNFGLGSRVMADAGRMALDRAADRGEVSFSTAATQADRWAIFSAWLKAEGINRMEHITRETVTAYGQGLAAQVRAGELAPATAQNYVSAVNSVMALATKGQWQSVSPTKECGIEQRSSIRAEVPGAIDRARYGNALNQVRGQLGVRAAAVVELARELGLRSKEGSLLDARVALAQAERTGLVDISEGTKGGLERTVPITTPSQMHTLQRAAQAQGEARAVMPPSTSWKEWREGTLRDAREIVQSRTQGGLHDLRSAYACDRYETMTGHMAPCAGGQIRDRGSDQVAREEIAQELGHGRAEVVAAYVGAR</sequence>
<dbReference type="Gene3D" id="1.10.150.130">
    <property type="match status" value="1"/>
</dbReference>
<evidence type="ECO:0000256" key="2">
    <source>
        <dbReference type="ARBA" id="ARBA00023172"/>
    </source>
</evidence>
<dbReference type="GO" id="GO:0006310">
    <property type="term" value="P:DNA recombination"/>
    <property type="evidence" value="ECO:0007669"/>
    <property type="project" value="UniProtKB-KW"/>
</dbReference>
<dbReference type="GO" id="GO:0003677">
    <property type="term" value="F:DNA binding"/>
    <property type="evidence" value="ECO:0007669"/>
    <property type="project" value="UniProtKB-KW"/>
</dbReference>
<dbReference type="EMBL" id="KI658629">
    <property type="protein sequence ID" value="ETN81738.1"/>
    <property type="molecule type" value="Genomic_DNA"/>
</dbReference>
<accession>W2TIX1</accession>
<organism evidence="4 5">
    <name type="scientific">Necator americanus</name>
    <name type="common">Human hookworm</name>
    <dbReference type="NCBI Taxonomy" id="51031"/>
    <lineage>
        <taxon>Eukaryota</taxon>
        <taxon>Metazoa</taxon>
        <taxon>Ecdysozoa</taxon>
        <taxon>Nematoda</taxon>
        <taxon>Chromadorea</taxon>
        <taxon>Rhabditida</taxon>
        <taxon>Rhabditina</taxon>
        <taxon>Rhabditomorpha</taxon>
        <taxon>Strongyloidea</taxon>
        <taxon>Ancylostomatidae</taxon>
        <taxon>Bunostominae</taxon>
        <taxon>Necator</taxon>
    </lineage>
</organism>
<dbReference type="Pfam" id="PF12835">
    <property type="entry name" value="Integrase_1"/>
    <property type="match status" value="1"/>
</dbReference>
<reference evidence="5" key="1">
    <citation type="journal article" date="2014" name="Nat. Genet.">
        <title>Genome of the human hookworm Necator americanus.</title>
        <authorList>
            <person name="Tang Y.T."/>
            <person name="Gao X."/>
            <person name="Rosa B.A."/>
            <person name="Abubucker S."/>
            <person name="Hallsworth-Pepin K."/>
            <person name="Martin J."/>
            <person name="Tyagi R."/>
            <person name="Heizer E."/>
            <person name="Zhang X."/>
            <person name="Bhonagiri-Palsikar V."/>
            <person name="Minx P."/>
            <person name="Warren W.C."/>
            <person name="Wang Q."/>
            <person name="Zhan B."/>
            <person name="Hotez P.J."/>
            <person name="Sternberg P.W."/>
            <person name="Dougall A."/>
            <person name="Gaze S.T."/>
            <person name="Mulvenna J."/>
            <person name="Sotillo J."/>
            <person name="Ranganathan S."/>
            <person name="Rabelo E.M."/>
            <person name="Wilson R.K."/>
            <person name="Felgner P.L."/>
            <person name="Bethony J."/>
            <person name="Hawdon J.M."/>
            <person name="Gasser R.B."/>
            <person name="Loukas A."/>
            <person name="Mitreva M."/>
        </authorList>
    </citation>
    <scope>NUCLEOTIDE SEQUENCE [LARGE SCALE GENOMIC DNA]</scope>
</reference>
<keyword evidence="5" id="KW-1185">Reference proteome</keyword>
<keyword evidence="2" id="KW-0233">DNA recombination</keyword>